<proteinExistence type="predicted"/>
<evidence type="ECO:0000313" key="1">
    <source>
        <dbReference type="EMBL" id="MFD1222355.1"/>
    </source>
</evidence>
<gene>
    <name evidence="1" type="ORF">ACFQ4B_19715</name>
</gene>
<dbReference type="EMBL" id="JBHTLU010000024">
    <property type="protein sequence ID" value="MFD1222355.1"/>
    <property type="molecule type" value="Genomic_DNA"/>
</dbReference>
<protein>
    <submittedName>
        <fullName evidence="1">Uncharacterized protein</fullName>
    </submittedName>
</protein>
<accession>A0ABW3URU1</accession>
<dbReference type="Proteomes" id="UP001597180">
    <property type="component" value="Unassembled WGS sequence"/>
</dbReference>
<keyword evidence="2" id="KW-1185">Reference proteome</keyword>
<comment type="caution">
    <text evidence="1">The sequence shown here is derived from an EMBL/GenBank/DDBJ whole genome shotgun (WGS) entry which is preliminary data.</text>
</comment>
<organism evidence="1 2">
    <name type="scientific">Paenibacillus vulneris</name>
    <dbReference type="NCBI Taxonomy" id="1133364"/>
    <lineage>
        <taxon>Bacteria</taxon>
        <taxon>Bacillati</taxon>
        <taxon>Bacillota</taxon>
        <taxon>Bacilli</taxon>
        <taxon>Bacillales</taxon>
        <taxon>Paenibacillaceae</taxon>
        <taxon>Paenibacillus</taxon>
    </lineage>
</organism>
<sequence>MTPFTRSVIIEPYHDCPFWIERQVTRREYVVLSSNSTEEDVELFLTLLFGYNNIDSRLPLEDAFKELLLEDEVAMSGGIAFFKSETEFILPSCCCGLEGIVDDVYQSVLNKKSPWLGHDPSPGITYHENNVKVWLDDPGSNENIDVFNIDFTYEELIHNIETSLIDLESFIDIPLYNWVHARDEEIGDQFRMRMKSWLGFKGA</sequence>
<evidence type="ECO:0000313" key="2">
    <source>
        <dbReference type="Proteomes" id="UP001597180"/>
    </source>
</evidence>
<reference evidence="2" key="1">
    <citation type="journal article" date="2019" name="Int. J. Syst. Evol. Microbiol.">
        <title>The Global Catalogue of Microorganisms (GCM) 10K type strain sequencing project: providing services to taxonomists for standard genome sequencing and annotation.</title>
        <authorList>
            <consortium name="The Broad Institute Genomics Platform"/>
            <consortium name="The Broad Institute Genome Sequencing Center for Infectious Disease"/>
            <person name="Wu L."/>
            <person name="Ma J."/>
        </authorList>
    </citation>
    <scope>NUCLEOTIDE SEQUENCE [LARGE SCALE GENOMIC DNA]</scope>
    <source>
        <strain evidence="2">CCUG 53270</strain>
    </source>
</reference>
<dbReference type="RefSeq" id="WP_345587436.1">
    <property type="nucleotide sequence ID" value="NZ_BAABJG010000008.1"/>
</dbReference>
<name>A0ABW3URU1_9BACL</name>